<evidence type="ECO:0000313" key="4">
    <source>
        <dbReference type="Proteomes" id="UP000026962"/>
    </source>
</evidence>
<dbReference type="Gramene" id="OPUNC01G42240.6">
    <property type="protein sequence ID" value="OPUNC01G42240.6"/>
    <property type="gene ID" value="OPUNC01G42240"/>
</dbReference>
<evidence type="ECO:0000256" key="2">
    <source>
        <dbReference type="SAM" id="Phobius"/>
    </source>
</evidence>
<keyword evidence="2" id="KW-0472">Membrane</keyword>
<evidence type="ECO:0000313" key="3">
    <source>
        <dbReference type="EnsemblPlants" id="OPUNC01G42240.6"/>
    </source>
</evidence>
<keyword evidence="2" id="KW-0812">Transmembrane</keyword>
<feature type="transmembrane region" description="Helical" evidence="2">
    <location>
        <begin position="139"/>
        <end position="164"/>
    </location>
</feature>
<dbReference type="Proteomes" id="UP000026962">
    <property type="component" value="Chromosome 1"/>
</dbReference>
<accession>A0A0E0JTD8</accession>
<dbReference type="EnsemblPlants" id="OPUNC01G42240.6">
    <property type="protein sequence ID" value="OPUNC01G42240.6"/>
    <property type="gene ID" value="OPUNC01G42240"/>
</dbReference>
<name>A0A0E0JTD8_ORYPU</name>
<sequence>MAPHWAGQLADLMALDGNVYFTSSVGTPMCLPTHGIAAATNTAAATLSGNLSMASARLRPPWLCPTRTSRSPAGAAATASSSGREYSSKVPTSSTRAGCAPDAAMSSAVARCPAARSAATTLYQHHAPWQRPWTRMKCFLLLLLLISIFSCFDSLFLVLCPYGLAEFIDSVGRGEAQFLNLQEAR</sequence>
<dbReference type="AlphaFoldDB" id="A0A0E0JTD8"/>
<reference evidence="3" key="2">
    <citation type="submission" date="2018-05" db="EMBL/GenBank/DDBJ databases">
        <title>OpunRS2 (Oryza punctata Reference Sequence Version 2).</title>
        <authorList>
            <person name="Zhang J."/>
            <person name="Kudrna D."/>
            <person name="Lee S."/>
            <person name="Talag J."/>
            <person name="Welchert J."/>
            <person name="Wing R.A."/>
        </authorList>
    </citation>
    <scope>NUCLEOTIDE SEQUENCE [LARGE SCALE GENOMIC DNA]</scope>
</reference>
<reference evidence="3" key="1">
    <citation type="submission" date="2015-04" db="UniProtKB">
        <authorList>
            <consortium name="EnsemblPlants"/>
        </authorList>
    </citation>
    <scope>IDENTIFICATION</scope>
</reference>
<protein>
    <submittedName>
        <fullName evidence="3">Uncharacterized protein</fullName>
    </submittedName>
</protein>
<keyword evidence="2" id="KW-1133">Transmembrane helix</keyword>
<evidence type="ECO:0000256" key="1">
    <source>
        <dbReference type="SAM" id="MobiDB-lite"/>
    </source>
</evidence>
<keyword evidence="4" id="KW-1185">Reference proteome</keyword>
<proteinExistence type="predicted"/>
<feature type="compositionally biased region" description="Low complexity" evidence="1">
    <location>
        <begin position="66"/>
        <end position="84"/>
    </location>
</feature>
<organism evidence="3">
    <name type="scientific">Oryza punctata</name>
    <name type="common">Red rice</name>
    <dbReference type="NCBI Taxonomy" id="4537"/>
    <lineage>
        <taxon>Eukaryota</taxon>
        <taxon>Viridiplantae</taxon>
        <taxon>Streptophyta</taxon>
        <taxon>Embryophyta</taxon>
        <taxon>Tracheophyta</taxon>
        <taxon>Spermatophyta</taxon>
        <taxon>Magnoliopsida</taxon>
        <taxon>Liliopsida</taxon>
        <taxon>Poales</taxon>
        <taxon>Poaceae</taxon>
        <taxon>BOP clade</taxon>
        <taxon>Oryzoideae</taxon>
        <taxon>Oryzeae</taxon>
        <taxon>Oryzinae</taxon>
        <taxon>Oryza</taxon>
    </lineage>
</organism>
<feature type="region of interest" description="Disordered" evidence="1">
    <location>
        <begin position="65"/>
        <end position="97"/>
    </location>
</feature>
<dbReference type="HOGENOM" id="CLU_1463514_0_0_1"/>